<dbReference type="RefSeq" id="WP_179750323.1">
    <property type="nucleotide sequence ID" value="NZ_BAAAGN010000005.1"/>
</dbReference>
<organism evidence="2 3">
    <name type="scientific">Kineococcus aurantiacus</name>
    <dbReference type="NCBI Taxonomy" id="37633"/>
    <lineage>
        <taxon>Bacteria</taxon>
        <taxon>Bacillati</taxon>
        <taxon>Actinomycetota</taxon>
        <taxon>Actinomycetes</taxon>
        <taxon>Kineosporiales</taxon>
        <taxon>Kineosporiaceae</taxon>
        <taxon>Kineococcus</taxon>
    </lineage>
</organism>
<evidence type="ECO:0000313" key="3">
    <source>
        <dbReference type="Proteomes" id="UP000521922"/>
    </source>
</evidence>
<reference evidence="2 3" key="1">
    <citation type="submission" date="2020-07" db="EMBL/GenBank/DDBJ databases">
        <title>Sequencing the genomes of 1000 actinobacteria strains.</title>
        <authorList>
            <person name="Klenk H.-P."/>
        </authorList>
    </citation>
    <scope>NUCLEOTIDE SEQUENCE [LARGE SCALE GENOMIC DNA]</scope>
    <source>
        <strain evidence="2 3">DSM 7487</strain>
    </source>
</reference>
<sequence>MRATTVGFSGSGASRRALRWTVQDCAATGRPLHVLLGPAAGHRDLDAVLGEELLRVAGREPRFDVTLTTDDTARALLVAAADSTQLVLGCGRDVAPLGPGTGPVLGAVLPRCPVPVVLVGPQAVLTPARRVVVATDATDTADATGTADAADTATDGAVAAWAADRELPLRLLTTWRARPPEPGSAEAERRHAHLLAAGRHHAARARLSAATHRPVHADVVEGPLADVVPRRLSVGDLLVVAAGAVPDLPVRTLRSPVVLVPPPSTRPPVPTGEPGDRQRVQVPPVGHPALTGA</sequence>
<keyword evidence="3" id="KW-1185">Reference proteome</keyword>
<dbReference type="Proteomes" id="UP000521922">
    <property type="component" value="Unassembled WGS sequence"/>
</dbReference>
<name>A0A7Y9AUL7_9ACTN</name>
<feature type="region of interest" description="Disordered" evidence="1">
    <location>
        <begin position="258"/>
        <end position="293"/>
    </location>
</feature>
<dbReference type="AlphaFoldDB" id="A0A7Y9AUL7"/>
<evidence type="ECO:0000313" key="2">
    <source>
        <dbReference type="EMBL" id="NYD21786.1"/>
    </source>
</evidence>
<comment type="caution">
    <text evidence="2">The sequence shown here is derived from an EMBL/GenBank/DDBJ whole genome shotgun (WGS) entry which is preliminary data.</text>
</comment>
<gene>
    <name evidence="2" type="ORF">BJ968_001326</name>
</gene>
<evidence type="ECO:0008006" key="4">
    <source>
        <dbReference type="Google" id="ProtNLM"/>
    </source>
</evidence>
<dbReference type="SUPFAM" id="SSF52402">
    <property type="entry name" value="Adenine nucleotide alpha hydrolases-like"/>
    <property type="match status" value="1"/>
</dbReference>
<evidence type="ECO:0000256" key="1">
    <source>
        <dbReference type="SAM" id="MobiDB-lite"/>
    </source>
</evidence>
<accession>A0A7Y9AUL7</accession>
<dbReference type="Gene3D" id="3.40.50.12370">
    <property type="match status" value="1"/>
</dbReference>
<feature type="compositionally biased region" description="Pro residues" evidence="1">
    <location>
        <begin position="259"/>
        <end position="271"/>
    </location>
</feature>
<dbReference type="EMBL" id="JACCBB010000001">
    <property type="protein sequence ID" value="NYD21786.1"/>
    <property type="molecule type" value="Genomic_DNA"/>
</dbReference>
<proteinExistence type="predicted"/>
<protein>
    <recommendedName>
        <fullName evidence="4">Universal stress protein family protein</fullName>
    </recommendedName>
</protein>